<proteinExistence type="predicted"/>
<dbReference type="AlphaFoldDB" id="A0A7Z6MWI6"/>
<dbReference type="EMBL" id="QRBA01000008">
    <property type="protein sequence ID" value="RDS90312.1"/>
    <property type="molecule type" value="Genomic_DNA"/>
</dbReference>
<name>A0A7Z6MWI6_PSEFL</name>
<evidence type="ECO:0000313" key="2">
    <source>
        <dbReference type="Proteomes" id="UP000255541"/>
    </source>
</evidence>
<dbReference type="Proteomes" id="UP000255541">
    <property type="component" value="Unassembled WGS sequence"/>
</dbReference>
<evidence type="ECO:0000313" key="1">
    <source>
        <dbReference type="EMBL" id="RDS90312.1"/>
    </source>
</evidence>
<comment type="caution">
    <text evidence="1">The sequence shown here is derived from an EMBL/GenBank/DDBJ whole genome shotgun (WGS) entry which is preliminary data.</text>
</comment>
<gene>
    <name evidence="1" type="ORF">DL347_16070</name>
</gene>
<sequence length="74" mass="7932">MTMKSATIIAALMSSNITSAGLQSRSLNKQRLAKVSEGRSEGQPEQLVGNLRELKISKTIKNRPKPGPLIATNA</sequence>
<reference evidence="1 2" key="1">
    <citation type="submission" date="2018-07" db="EMBL/GenBank/DDBJ databases">
        <title>Draft Genome Sequence of Pseudomonas fluorescens AHK-1 associated with canker disease of kiwifruit.</title>
        <authorList>
            <person name="Wu Z."/>
        </authorList>
    </citation>
    <scope>NUCLEOTIDE SEQUENCE [LARGE SCALE GENOMIC DNA]</scope>
    <source>
        <strain evidence="1 2">AHK-1</strain>
    </source>
</reference>
<protein>
    <submittedName>
        <fullName evidence="1">Uncharacterized protein</fullName>
    </submittedName>
</protein>
<accession>A0A7Z6MWI6</accession>
<organism evidence="1 2">
    <name type="scientific">Pseudomonas fluorescens</name>
    <dbReference type="NCBI Taxonomy" id="294"/>
    <lineage>
        <taxon>Bacteria</taxon>
        <taxon>Pseudomonadati</taxon>
        <taxon>Pseudomonadota</taxon>
        <taxon>Gammaproteobacteria</taxon>
        <taxon>Pseudomonadales</taxon>
        <taxon>Pseudomonadaceae</taxon>
        <taxon>Pseudomonas</taxon>
    </lineage>
</organism>